<feature type="region of interest" description="Disordered" evidence="1">
    <location>
        <begin position="240"/>
        <end position="291"/>
    </location>
</feature>
<sequence length="291" mass="30686">MAILHAIGRAEAVVPPFRYIEERHISTRLIHRQNKCASDYSACPASFGNGCCASGYECITGGCRSVMIACGRTGYFDCGLDMPGQCCPTGYNCARNGCEPPASSLTVTSVFTEHNGGSAQTLVITTVTTATNQPAATATTSFVTVVAMPTTVGSADDSSLAPKYIGAIVAGVVGFILVIAFAFWIIKRQLSKVMRAVDQRLDKAGHGEHAATVGDKVVMPEDTTQAIPAHHELHSHPLSSEILSSPSLGKPNPSHRWEMRGSYDAHGTSELDADESTSRVGECSKHAGPSS</sequence>
<proteinExistence type="predicted"/>
<keyword evidence="2" id="KW-0472">Membrane</keyword>
<feature type="compositionally biased region" description="Basic and acidic residues" evidence="1">
    <location>
        <begin position="255"/>
        <end position="269"/>
    </location>
</feature>
<name>A0ABR2HY91_9PEZI</name>
<reference evidence="3 4" key="1">
    <citation type="journal article" date="2024" name="IMA Fungus">
        <title>Apiospora arundinis, a panoply of carbohydrate-active enzymes and secondary metabolites.</title>
        <authorList>
            <person name="Sorensen T."/>
            <person name="Petersen C."/>
            <person name="Muurmann A.T."/>
            <person name="Christiansen J.V."/>
            <person name="Brundto M.L."/>
            <person name="Overgaard C.K."/>
            <person name="Boysen A.T."/>
            <person name="Wollenberg R.D."/>
            <person name="Larsen T.O."/>
            <person name="Sorensen J.L."/>
            <person name="Nielsen K.L."/>
            <person name="Sondergaard T.E."/>
        </authorList>
    </citation>
    <scope>NUCLEOTIDE SEQUENCE [LARGE SCALE GENOMIC DNA]</scope>
    <source>
        <strain evidence="3 4">AAU 773</strain>
    </source>
</reference>
<protein>
    <submittedName>
        <fullName evidence="3">Uncharacterized protein</fullName>
    </submittedName>
</protein>
<organism evidence="3 4">
    <name type="scientific">Apiospora arundinis</name>
    <dbReference type="NCBI Taxonomy" id="335852"/>
    <lineage>
        <taxon>Eukaryota</taxon>
        <taxon>Fungi</taxon>
        <taxon>Dikarya</taxon>
        <taxon>Ascomycota</taxon>
        <taxon>Pezizomycotina</taxon>
        <taxon>Sordariomycetes</taxon>
        <taxon>Xylariomycetidae</taxon>
        <taxon>Amphisphaeriales</taxon>
        <taxon>Apiosporaceae</taxon>
        <taxon>Apiospora</taxon>
    </lineage>
</organism>
<keyword evidence="2" id="KW-1133">Transmembrane helix</keyword>
<evidence type="ECO:0000313" key="3">
    <source>
        <dbReference type="EMBL" id="KAK8855097.1"/>
    </source>
</evidence>
<dbReference type="Proteomes" id="UP001390339">
    <property type="component" value="Unassembled WGS sequence"/>
</dbReference>
<evidence type="ECO:0000256" key="1">
    <source>
        <dbReference type="SAM" id="MobiDB-lite"/>
    </source>
</evidence>
<keyword evidence="2" id="KW-0812">Transmembrane</keyword>
<evidence type="ECO:0000256" key="2">
    <source>
        <dbReference type="SAM" id="Phobius"/>
    </source>
</evidence>
<feature type="transmembrane region" description="Helical" evidence="2">
    <location>
        <begin position="164"/>
        <end position="186"/>
    </location>
</feature>
<gene>
    <name evidence="3" type="ORF">PGQ11_011009</name>
</gene>
<evidence type="ECO:0000313" key="4">
    <source>
        <dbReference type="Proteomes" id="UP001390339"/>
    </source>
</evidence>
<keyword evidence="4" id="KW-1185">Reference proteome</keyword>
<comment type="caution">
    <text evidence="3">The sequence shown here is derived from an EMBL/GenBank/DDBJ whole genome shotgun (WGS) entry which is preliminary data.</text>
</comment>
<dbReference type="CDD" id="cd12087">
    <property type="entry name" value="TM_EGFR-like"/>
    <property type="match status" value="1"/>
</dbReference>
<dbReference type="EMBL" id="JAPCWZ010000007">
    <property type="protein sequence ID" value="KAK8855097.1"/>
    <property type="molecule type" value="Genomic_DNA"/>
</dbReference>
<accession>A0ABR2HY91</accession>